<feature type="transmembrane region" description="Helical" evidence="8">
    <location>
        <begin position="43"/>
        <end position="59"/>
    </location>
</feature>
<dbReference type="InterPro" id="IPR026392">
    <property type="entry name" value="Exo/Archaeosortase_dom"/>
</dbReference>
<feature type="transmembrane region" description="Helical" evidence="8">
    <location>
        <begin position="262"/>
        <end position="282"/>
    </location>
</feature>
<sequence>MNPEIVGEQGGRAVLPWLVLVSGAWLQLYVACTYGWLHGDYYAYGWYVPPLAAFFCFRLRHLWWNARPKPLPVSLVVPGLVLLFAALTVLRVINRVDPRWTLPLWIQASVVIGLTFFALHRIGGKVIVSRFVPIVVFAASAIPLPSEVERLVVSNLTDSVIFTSVRLLEWSGQPVQAIGDQIGRMGDVVRVTEGCSGIKSAQSFLMAALFFGEWMTLRLGGRLLMVAAGIVIAWTLNVLRASSLAWIRFEHGSDAFDRAHDLAGLAAFVAGSSILLIISRFLDSGKQGRRLVRRSVGGSAA</sequence>
<feature type="transmembrane region" description="Helical" evidence="8">
    <location>
        <begin position="223"/>
        <end position="242"/>
    </location>
</feature>
<keyword evidence="3" id="KW-0645">Protease</keyword>
<keyword evidence="4 8" id="KW-0812">Transmembrane</keyword>
<comment type="subcellular location">
    <subcellularLocation>
        <location evidence="1">Cell membrane</location>
        <topology evidence="1">Multi-pass membrane protein</topology>
    </subcellularLocation>
</comment>
<organism evidence="9 10">
    <name type="scientific">Luteolibacter flavescens</name>
    <dbReference type="NCBI Taxonomy" id="1859460"/>
    <lineage>
        <taxon>Bacteria</taxon>
        <taxon>Pseudomonadati</taxon>
        <taxon>Verrucomicrobiota</taxon>
        <taxon>Verrucomicrobiia</taxon>
        <taxon>Verrucomicrobiales</taxon>
        <taxon>Verrucomicrobiaceae</taxon>
        <taxon>Luteolibacter</taxon>
    </lineage>
</organism>
<keyword evidence="7 8" id="KW-0472">Membrane</keyword>
<evidence type="ECO:0000256" key="2">
    <source>
        <dbReference type="ARBA" id="ARBA00022475"/>
    </source>
</evidence>
<feature type="transmembrane region" description="Helical" evidence="8">
    <location>
        <begin position="102"/>
        <end position="120"/>
    </location>
</feature>
<evidence type="ECO:0000256" key="3">
    <source>
        <dbReference type="ARBA" id="ARBA00022670"/>
    </source>
</evidence>
<evidence type="ECO:0000256" key="4">
    <source>
        <dbReference type="ARBA" id="ARBA00022692"/>
    </source>
</evidence>
<keyword evidence="5" id="KW-0378">Hydrolase</keyword>
<feature type="transmembrane region" description="Helical" evidence="8">
    <location>
        <begin position="14"/>
        <end position="37"/>
    </location>
</feature>
<reference evidence="9 10" key="1">
    <citation type="submission" date="2022-10" db="EMBL/GenBank/DDBJ databases">
        <title>Luteolibacter flavescens strain MCCC 1K03193, whole genome shotgun sequencing project.</title>
        <authorList>
            <person name="Zhao G."/>
            <person name="Shen L."/>
        </authorList>
    </citation>
    <scope>NUCLEOTIDE SEQUENCE [LARGE SCALE GENOMIC DNA]</scope>
    <source>
        <strain evidence="9 10">MCCC 1K03193</strain>
    </source>
</reference>
<evidence type="ECO:0000313" key="10">
    <source>
        <dbReference type="Proteomes" id="UP001207930"/>
    </source>
</evidence>
<evidence type="ECO:0000256" key="8">
    <source>
        <dbReference type="SAM" id="Phobius"/>
    </source>
</evidence>
<evidence type="ECO:0000313" key="9">
    <source>
        <dbReference type="EMBL" id="MCW1887305.1"/>
    </source>
</evidence>
<proteinExistence type="predicted"/>
<keyword evidence="10" id="KW-1185">Reference proteome</keyword>
<dbReference type="Proteomes" id="UP001207930">
    <property type="component" value="Unassembled WGS sequence"/>
</dbReference>
<keyword evidence="6 8" id="KW-1133">Transmembrane helix</keyword>
<evidence type="ECO:0000256" key="1">
    <source>
        <dbReference type="ARBA" id="ARBA00004651"/>
    </source>
</evidence>
<name>A0ABT3FWF3_9BACT</name>
<accession>A0ABT3FWF3</accession>
<gene>
    <name evidence="9" type="ORF">OKA04_21385</name>
</gene>
<dbReference type="InterPro" id="IPR019127">
    <property type="entry name" value="Exosortase"/>
</dbReference>
<keyword evidence="2" id="KW-1003">Cell membrane</keyword>
<comment type="caution">
    <text evidence="9">The sequence shown here is derived from an EMBL/GenBank/DDBJ whole genome shotgun (WGS) entry which is preliminary data.</text>
</comment>
<feature type="transmembrane region" description="Helical" evidence="8">
    <location>
        <begin position="71"/>
        <end position="90"/>
    </location>
</feature>
<dbReference type="Pfam" id="PF09721">
    <property type="entry name" value="Exosortase_EpsH"/>
    <property type="match status" value="1"/>
</dbReference>
<evidence type="ECO:0000256" key="7">
    <source>
        <dbReference type="ARBA" id="ARBA00023136"/>
    </source>
</evidence>
<evidence type="ECO:0000256" key="6">
    <source>
        <dbReference type="ARBA" id="ARBA00022989"/>
    </source>
</evidence>
<protein>
    <submittedName>
        <fullName evidence="9">Exosortase/archaeosortase family protein</fullName>
    </submittedName>
</protein>
<dbReference type="EMBL" id="JAPDDS010000016">
    <property type="protein sequence ID" value="MCW1887305.1"/>
    <property type="molecule type" value="Genomic_DNA"/>
</dbReference>
<dbReference type="NCBIfam" id="TIGR04178">
    <property type="entry name" value="exo_archaeo"/>
    <property type="match status" value="1"/>
</dbReference>
<evidence type="ECO:0000256" key="5">
    <source>
        <dbReference type="ARBA" id="ARBA00022801"/>
    </source>
</evidence>